<evidence type="ECO:0000313" key="1">
    <source>
        <dbReference type="EMBL" id="GBP78485.1"/>
    </source>
</evidence>
<name>A0A4C1YVW5_EUMVA</name>
<organism evidence="1 2">
    <name type="scientific">Eumeta variegata</name>
    <name type="common">Bagworm moth</name>
    <name type="synonym">Eumeta japonica</name>
    <dbReference type="NCBI Taxonomy" id="151549"/>
    <lineage>
        <taxon>Eukaryota</taxon>
        <taxon>Metazoa</taxon>
        <taxon>Ecdysozoa</taxon>
        <taxon>Arthropoda</taxon>
        <taxon>Hexapoda</taxon>
        <taxon>Insecta</taxon>
        <taxon>Pterygota</taxon>
        <taxon>Neoptera</taxon>
        <taxon>Endopterygota</taxon>
        <taxon>Lepidoptera</taxon>
        <taxon>Glossata</taxon>
        <taxon>Ditrysia</taxon>
        <taxon>Tineoidea</taxon>
        <taxon>Psychidae</taxon>
        <taxon>Oiketicinae</taxon>
        <taxon>Eumeta</taxon>
    </lineage>
</organism>
<dbReference type="EMBL" id="BGZK01001371">
    <property type="protein sequence ID" value="GBP78485.1"/>
    <property type="molecule type" value="Genomic_DNA"/>
</dbReference>
<accession>A0A4C1YVW5</accession>
<sequence length="168" mass="18590">MSLMHFRGHAGRGARMLGREGGGGGEVAAWGREGRTRLRVSSPRRTSSVPWTARHKRIGHGLYSDNGLPTLQARGAARTLIVVSCRVYLSPSNIRTSPNVVAVHREAVTRVMSPPLRRPAPRLSRVRGITRRVIKAERAVKGSDALRFHKNGYPRPRQFAGGTRRAMR</sequence>
<dbReference type="Proteomes" id="UP000299102">
    <property type="component" value="Unassembled WGS sequence"/>
</dbReference>
<protein>
    <submittedName>
        <fullName evidence="1">Uncharacterized protein</fullName>
    </submittedName>
</protein>
<proteinExistence type="predicted"/>
<gene>
    <name evidence="1" type="ORF">EVAR_67239_1</name>
</gene>
<dbReference type="AlphaFoldDB" id="A0A4C1YVW5"/>
<comment type="caution">
    <text evidence="1">The sequence shown here is derived from an EMBL/GenBank/DDBJ whole genome shotgun (WGS) entry which is preliminary data.</text>
</comment>
<keyword evidence="2" id="KW-1185">Reference proteome</keyword>
<evidence type="ECO:0000313" key="2">
    <source>
        <dbReference type="Proteomes" id="UP000299102"/>
    </source>
</evidence>
<reference evidence="1 2" key="1">
    <citation type="journal article" date="2019" name="Commun. Biol.">
        <title>The bagworm genome reveals a unique fibroin gene that provides high tensile strength.</title>
        <authorList>
            <person name="Kono N."/>
            <person name="Nakamura H."/>
            <person name="Ohtoshi R."/>
            <person name="Tomita M."/>
            <person name="Numata K."/>
            <person name="Arakawa K."/>
        </authorList>
    </citation>
    <scope>NUCLEOTIDE SEQUENCE [LARGE SCALE GENOMIC DNA]</scope>
</reference>